<feature type="domain" description="HTH hxlR-type" evidence="4">
    <location>
        <begin position="11"/>
        <end position="108"/>
    </location>
</feature>
<gene>
    <name evidence="5" type="ORF">DC346_03575</name>
</gene>
<keyword evidence="3" id="KW-0804">Transcription</keyword>
<dbReference type="STRING" id="40215.BVL33_07575"/>
<dbReference type="GO" id="GO:0003677">
    <property type="term" value="F:DNA binding"/>
    <property type="evidence" value="ECO:0007669"/>
    <property type="project" value="UniProtKB-KW"/>
</dbReference>
<dbReference type="PROSITE" id="PS51118">
    <property type="entry name" value="HTH_HXLR"/>
    <property type="match status" value="1"/>
</dbReference>
<dbReference type="Proteomes" id="UP000253688">
    <property type="component" value="Unassembled WGS sequence"/>
</dbReference>
<dbReference type="PANTHER" id="PTHR33204">
    <property type="entry name" value="TRANSCRIPTIONAL REGULATOR, MARR FAMILY"/>
    <property type="match status" value="1"/>
</dbReference>
<name>A0A350EFY3_ACIJU</name>
<proteinExistence type="predicted"/>
<accession>A0A350EFY3</accession>
<keyword evidence="2" id="KW-0238">DNA-binding</keyword>
<dbReference type="PANTHER" id="PTHR33204:SF36">
    <property type="entry name" value="TRANSCRIPTIONAL REGULATORY PROTEIN"/>
    <property type="match status" value="1"/>
</dbReference>
<evidence type="ECO:0000313" key="5">
    <source>
        <dbReference type="EMBL" id="RBA49203.1"/>
    </source>
</evidence>
<evidence type="ECO:0000256" key="1">
    <source>
        <dbReference type="ARBA" id="ARBA00023015"/>
    </source>
</evidence>
<organism evidence="5 6">
    <name type="scientific">Acinetobacter junii</name>
    <dbReference type="NCBI Taxonomy" id="40215"/>
    <lineage>
        <taxon>Bacteria</taxon>
        <taxon>Pseudomonadati</taxon>
        <taxon>Pseudomonadota</taxon>
        <taxon>Gammaproteobacteria</taxon>
        <taxon>Moraxellales</taxon>
        <taxon>Moraxellaceae</taxon>
        <taxon>Acinetobacter</taxon>
    </lineage>
</organism>
<dbReference type="RefSeq" id="WP_112986154.1">
    <property type="nucleotide sequence ID" value="NZ_BKNJ01000014.1"/>
</dbReference>
<evidence type="ECO:0000256" key="3">
    <source>
        <dbReference type="ARBA" id="ARBA00023163"/>
    </source>
</evidence>
<sequence length="161" mass="19146">MKWHELGEMSCPIARSLSIFGDRWTLLIIRNAFLRTRRFDDFQKQLGITRHLLTERLNRLVENKIFEKVLYQEAPKRYEYKLTDKGLALYPIIMAVTTWGNYWHNEDNKYPILEYLHKDCGHKTKATMTCQHCHGELTAKNTLAYYDSMEMDQVVENAINK</sequence>
<evidence type="ECO:0000313" key="6">
    <source>
        <dbReference type="Proteomes" id="UP000253688"/>
    </source>
</evidence>
<dbReference type="SUPFAM" id="SSF46785">
    <property type="entry name" value="Winged helix' DNA-binding domain"/>
    <property type="match status" value="1"/>
</dbReference>
<dbReference type="Gene3D" id="1.10.10.10">
    <property type="entry name" value="Winged helix-like DNA-binding domain superfamily/Winged helix DNA-binding domain"/>
    <property type="match status" value="1"/>
</dbReference>
<evidence type="ECO:0000256" key="2">
    <source>
        <dbReference type="ARBA" id="ARBA00023125"/>
    </source>
</evidence>
<keyword evidence="1" id="KW-0805">Transcription regulation</keyword>
<comment type="caution">
    <text evidence="5">The sequence shown here is derived from an EMBL/GenBank/DDBJ whole genome shotgun (WGS) entry which is preliminary data.</text>
</comment>
<dbReference type="EMBL" id="QEWH01000020">
    <property type="protein sequence ID" value="RBA49203.1"/>
    <property type="molecule type" value="Genomic_DNA"/>
</dbReference>
<dbReference type="InterPro" id="IPR002577">
    <property type="entry name" value="HTH_HxlR"/>
</dbReference>
<dbReference type="InterPro" id="IPR036390">
    <property type="entry name" value="WH_DNA-bd_sf"/>
</dbReference>
<dbReference type="InterPro" id="IPR036388">
    <property type="entry name" value="WH-like_DNA-bd_sf"/>
</dbReference>
<protein>
    <submittedName>
        <fullName evidence="5">Transcriptional regulator</fullName>
    </submittedName>
</protein>
<dbReference type="AlphaFoldDB" id="A0A350EFY3"/>
<dbReference type="Pfam" id="PF01638">
    <property type="entry name" value="HxlR"/>
    <property type="match status" value="1"/>
</dbReference>
<evidence type="ECO:0000259" key="4">
    <source>
        <dbReference type="PROSITE" id="PS51118"/>
    </source>
</evidence>
<reference evidence="5 6" key="1">
    <citation type="submission" date="2018-04" db="EMBL/GenBank/DDBJ databases">
        <title>Acinetobacter junii Genome sequencing and assembly.</title>
        <authorList>
            <person name="Su J."/>
            <person name="Rensing C."/>
            <person name="Mazhar H.S."/>
        </authorList>
    </citation>
    <scope>NUCLEOTIDE SEQUENCE [LARGE SCALE GENOMIC DNA]</scope>
    <source>
        <strain evidence="5 6">SC22</strain>
    </source>
</reference>